<evidence type="ECO:0000256" key="12">
    <source>
        <dbReference type="ARBA" id="ARBA00071938"/>
    </source>
</evidence>
<evidence type="ECO:0000256" key="6">
    <source>
        <dbReference type="ARBA" id="ARBA00022532"/>
    </source>
</evidence>
<dbReference type="OrthoDB" id="10261637at2759"/>
<dbReference type="RefSeq" id="XP_035325685.1">
    <property type="nucleotide sequence ID" value="XM_035462755.1"/>
</dbReference>
<evidence type="ECO:0000313" key="15">
    <source>
        <dbReference type="Proteomes" id="UP000749293"/>
    </source>
</evidence>
<comment type="similarity">
    <text evidence="3">Belongs to the isocitrate and isopropylmalate dehydrogenases family.</text>
</comment>
<evidence type="ECO:0000256" key="4">
    <source>
        <dbReference type="ARBA" id="ARBA00011567"/>
    </source>
</evidence>
<evidence type="ECO:0000256" key="9">
    <source>
        <dbReference type="ARBA" id="ARBA00023128"/>
    </source>
</evidence>
<evidence type="ECO:0000256" key="11">
    <source>
        <dbReference type="ARBA" id="ARBA00030683"/>
    </source>
</evidence>
<evidence type="ECO:0000256" key="10">
    <source>
        <dbReference type="ARBA" id="ARBA00030631"/>
    </source>
</evidence>
<dbReference type="Proteomes" id="UP000749293">
    <property type="component" value="Unassembled WGS sequence"/>
</dbReference>
<dbReference type="FunFam" id="3.40.718.10:FF:000001">
    <property type="entry name" value="Isocitrate dehydrogenase [NAD] subunit, mitochondrial"/>
    <property type="match status" value="1"/>
</dbReference>
<dbReference type="GeneID" id="55967001"/>
<dbReference type="SUPFAM" id="SSF53659">
    <property type="entry name" value="Isocitrate/Isopropylmalate dehydrogenase-like"/>
    <property type="match status" value="1"/>
</dbReference>
<proteinExistence type="inferred from homology"/>
<keyword evidence="15" id="KW-1185">Reference proteome</keyword>
<dbReference type="GO" id="GO:0006102">
    <property type="term" value="P:isocitrate metabolic process"/>
    <property type="evidence" value="ECO:0007669"/>
    <property type="project" value="TreeGrafter"/>
</dbReference>
<dbReference type="GO" id="GO:0004449">
    <property type="term" value="F:isocitrate dehydrogenase (NAD+) activity"/>
    <property type="evidence" value="ECO:0007669"/>
    <property type="project" value="UniProtKB-EC"/>
</dbReference>
<sequence length="382" mass="41234">MLSRGSLRTAQALRCAAAPSRQAAFSAARGFATVESDIFKPSKFGGKYTVTLIPGDGIGGEVTESVKTIFKADNVPIEWEQVAVSGIEDAGRTEAAFNESVASLKRNKLGLKGILHTPISRSGHQSFNVAMRQELDIYASISLIKNIPGYATRHRDVDLCIIRENTEGEYSGLEHQSVDGVVESLKIITRAKSERIAKFAFAFALANGRSKVTCIHKANIMKLADGLFRSTFHEIAKDYPTLEVNDMIVDNASMQAVSKPQQFDVMVMPNLYGGILSNIGAALVGGPGIVPGCNMGRDVAVFEPGCRHVGLDIKGKDQANPTAMLLSGTMLLRHLGLDEHANRISKAVYGVIADGTHRTRDMGGNSTTHEFTRAILDKMETV</sequence>
<dbReference type="GO" id="GO:0051287">
    <property type="term" value="F:NAD binding"/>
    <property type="evidence" value="ECO:0007669"/>
    <property type="project" value="InterPro"/>
</dbReference>
<comment type="subcellular location">
    <subcellularLocation>
        <location evidence="2">Mitochondrion</location>
    </subcellularLocation>
</comment>
<evidence type="ECO:0000256" key="5">
    <source>
        <dbReference type="ARBA" id="ARBA00013012"/>
    </source>
</evidence>
<dbReference type="Pfam" id="PF00180">
    <property type="entry name" value="Iso_dh"/>
    <property type="match status" value="1"/>
</dbReference>
<comment type="catalytic activity">
    <reaction evidence="1">
        <text>D-threo-isocitrate + NAD(+) = 2-oxoglutarate + CO2 + NADH</text>
        <dbReference type="Rhea" id="RHEA:23632"/>
        <dbReference type="ChEBI" id="CHEBI:15562"/>
        <dbReference type="ChEBI" id="CHEBI:16526"/>
        <dbReference type="ChEBI" id="CHEBI:16810"/>
        <dbReference type="ChEBI" id="CHEBI:57540"/>
        <dbReference type="ChEBI" id="CHEBI:57945"/>
        <dbReference type="EC" id="1.1.1.41"/>
    </reaction>
</comment>
<dbReference type="EC" id="1.1.1.41" evidence="5"/>
<dbReference type="PANTHER" id="PTHR11835">
    <property type="entry name" value="DECARBOXYLATING DEHYDROGENASES-ISOCITRATE, ISOPROPYLMALATE, TARTRATE"/>
    <property type="match status" value="1"/>
</dbReference>
<keyword evidence="7" id="KW-0460">Magnesium</keyword>
<dbReference type="EMBL" id="JAANYQ010000001">
    <property type="protein sequence ID" value="KAF4127033.1"/>
    <property type="molecule type" value="Genomic_DNA"/>
</dbReference>
<dbReference type="InterPro" id="IPR024084">
    <property type="entry name" value="IsoPropMal-DH-like_dom"/>
</dbReference>
<evidence type="ECO:0000256" key="3">
    <source>
        <dbReference type="ARBA" id="ARBA00007769"/>
    </source>
</evidence>
<keyword evidence="9" id="KW-0496">Mitochondrion</keyword>
<dbReference type="AlphaFoldDB" id="A0A9P4Z4D1"/>
<dbReference type="InterPro" id="IPR004434">
    <property type="entry name" value="Isocitrate_DH_NAD"/>
</dbReference>
<keyword evidence="6" id="KW-0816">Tricarboxylic acid cycle</keyword>
<organism evidence="14 15">
    <name type="scientific">Geosmithia morbida</name>
    <dbReference type="NCBI Taxonomy" id="1094350"/>
    <lineage>
        <taxon>Eukaryota</taxon>
        <taxon>Fungi</taxon>
        <taxon>Dikarya</taxon>
        <taxon>Ascomycota</taxon>
        <taxon>Pezizomycotina</taxon>
        <taxon>Sordariomycetes</taxon>
        <taxon>Hypocreomycetidae</taxon>
        <taxon>Hypocreales</taxon>
        <taxon>Bionectriaceae</taxon>
        <taxon>Geosmithia</taxon>
    </lineage>
</organism>
<dbReference type="GO" id="GO:0005739">
    <property type="term" value="C:mitochondrion"/>
    <property type="evidence" value="ECO:0007669"/>
    <property type="project" value="UniProtKB-SubCell"/>
</dbReference>
<dbReference type="Gene3D" id="3.40.718.10">
    <property type="entry name" value="Isopropylmalate Dehydrogenase"/>
    <property type="match status" value="1"/>
</dbReference>
<comment type="caution">
    <text evidence="14">The sequence shown here is derived from an EMBL/GenBank/DDBJ whole genome shotgun (WGS) entry which is preliminary data.</text>
</comment>
<evidence type="ECO:0000256" key="2">
    <source>
        <dbReference type="ARBA" id="ARBA00004173"/>
    </source>
</evidence>
<keyword evidence="8" id="KW-0809">Transit peptide</keyword>
<evidence type="ECO:0000256" key="7">
    <source>
        <dbReference type="ARBA" id="ARBA00022842"/>
    </source>
</evidence>
<protein>
    <recommendedName>
        <fullName evidence="12">Isocitrate dehydrogenase [NAD] subunit 1, mitochondrial</fullName>
        <ecNumber evidence="5">1.1.1.41</ecNumber>
    </recommendedName>
    <alternativeName>
        <fullName evidence="11">Isocitric dehydrogenase</fullName>
    </alternativeName>
    <alternativeName>
        <fullName evidence="10">NAD(+)-specific ICDH</fullName>
    </alternativeName>
</protein>
<dbReference type="GO" id="GO:0006099">
    <property type="term" value="P:tricarboxylic acid cycle"/>
    <property type="evidence" value="ECO:0007669"/>
    <property type="project" value="UniProtKB-KW"/>
</dbReference>
<dbReference type="PANTHER" id="PTHR11835:SF42">
    <property type="entry name" value="ISOCITRATE DEHYDROGENASE [NAD] SUBUNIT BETA, MITOCHONDRIAL"/>
    <property type="match status" value="1"/>
</dbReference>
<name>A0A9P4Z4D1_9HYPO</name>
<gene>
    <name evidence="14" type="ORF">GMORB2_0771</name>
</gene>
<evidence type="ECO:0000256" key="8">
    <source>
        <dbReference type="ARBA" id="ARBA00022946"/>
    </source>
</evidence>
<dbReference type="GO" id="GO:0000287">
    <property type="term" value="F:magnesium ion binding"/>
    <property type="evidence" value="ECO:0007669"/>
    <property type="project" value="InterPro"/>
</dbReference>
<evidence type="ECO:0000313" key="14">
    <source>
        <dbReference type="EMBL" id="KAF4127033.1"/>
    </source>
</evidence>
<dbReference type="NCBIfam" id="TIGR00175">
    <property type="entry name" value="mito_nad_idh"/>
    <property type="match status" value="1"/>
</dbReference>
<feature type="domain" description="Isopropylmalate dehydrogenase-like" evidence="13">
    <location>
        <begin position="49"/>
        <end position="375"/>
    </location>
</feature>
<dbReference type="InterPro" id="IPR019818">
    <property type="entry name" value="IsoCit/isopropylmalate_DH_CS"/>
</dbReference>
<reference evidence="14" key="1">
    <citation type="submission" date="2020-03" db="EMBL/GenBank/DDBJ databases">
        <title>Site-based positive gene gene selection in Geosmithia morbida across the United States reveals a broad range of putative effectors and factors for local host and environmental adapation.</title>
        <authorList>
            <person name="Onufrak A."/>
            <person name="Murdoch R.W."/>
            <person name="Gazis R."/>
            <person name="Huff M."/>
            <person name="Staton M."/>
            <person name="Klingeman W."/>
            <person name="Hadziabdic D."/>
        </authorList>
    </citation>
    <scope>NUCLEOTIDE SEQUENCE</scope>
    <source>
        <strain evidence="14">1262</strain>
    </source>
</reference>
<comment type="subunit">
    <text evidence="4">Octamer of two non-identical subunits IDH1 and IDH2.</text>
</comment>
<accession>A0A9P4Z4D1</accession>
<evidence type="ECO:0000256" key="1">
    <source>
        <dbReference type="ARBA" id="ARBA00000837"/>
    </source>
</evidence>
<dbReference type="PROSITE" id="PS00470">
    <property type="entry name" value="IDH_IMDH"/>
    <property type="match status" value="1"/>
</dbReference>
<evidence type="ECO:0000259" key="13">
    <source>
        <dbReference type="SMART" id="SM01329"/>
    </source>
</evidence>
<dbReference type="SMART" id="SM01329">
    <property type="entry name" value="Iso_dh"/>
    <property type="match status" value="1"/>
</dbReference>